<dbReference type="PIRSF" id="PIRSF001220">
    <property type="entry name" value="L-ASNase_gatD"/>
    <property type="match status" value="1"/>
</dbReference>
<keyword evidence="6" id="KW-1185">Reference proteome</keyword>
<dbReference type="AlphaFoldDB" id="A0A0D2WQX9"/>
<dbReference type="eggNOG" id="KOG0503">
    <property type="taxonomic scope" value="Eukaryota"/>
</dbReference>
<gene>
    <name evidence="5" type="ORF">CAOG_008832</name>
</gene>
<dbReference type="OrthoDB" id="427002at2759"/>
<feature type="domain" description="L-asparaginase N-terminal" evidence="3">
    <location>
        <begin position="1"/>
        <end position="83"/>
    </location>
</feature>
<dbReference type="PANTHER" id="PTHR11707:SF28">
    <property type="entry name" value="60 KDA LYSOPHOSPHOLIPASE"/>
    <property type="match status" value="1"/>
</dbReference>
<dbReference type="SMART" id="SM00870">
    <property type="entry name" value="Asparaginase"/>
    <property type="match status" value="1"/>
</dbReference>
<dbReference type="Gene3D" id="3.40.50.1170">
    <property type="entry name" value="L-asparaginase, N-terminal domain"/>
    <property type="match status" value="1"/>
</dbReference>
<feature type="domain" description="Asparaginase/glutaminase C-terminal" evidence="4">
    <location>
        <begin position="102"/>
        <end position="218"/>
    </location>
</feature>
<organism evidence="5 6">
    <name type="scientific">Capsaspora owczarzaki (strain ATCC 30864)</name>
    <dbReference type="NCBI Taxonomy" id="595528"/>
    <lineage>
        <taxon>Eukaryota</taxon>
        <taxon>Filasterea</taxon>
        <taxon>Capsaspora</taxon>
    </lineage>
</organism>
<dbReference type="InterPro" id="IPR027474">
    <property type="entry name" value="L-asparaginase_N"/>
</dbReference>
<evidence type="ECO:0000256" key="2">
    <source>
        <dbReference type="ARBA" id="ARBA00022801"/>
    </source>
</evidence>
<dbReference type="EMBL" id="KE346366">
    <property type="protein sequence ID" value="KJE94185.1"/>
    <property type="molecule type" value="Genomic_DNA"/>
</dbReference>
<feature type="non-terminal residue" evidence="5">
    <location>
        <position position="1"/>
    </location>
</feature>
<dbReference type="InterPro" id="IPR040919">
    <property type="entry name" value="Asparaginase_C"/>
</dbReference>
<dbReference type="InterPro" id="IPR027473">
    <property type="entry name" value="L-asparaginase_C"/>
</dbReference>
<protein>
    <recommendedName>
        <fullName evidence="1">asparaginase</fullName>
        <ecNumber evidence="1">3.5.1.1</ecNumber>
    </recommendedName>
</protein>
<dbReference type="RefSeq" id="XP_011270473.1">
    <property type="nucleotide sequence ID" value="XM_011272171.1"/>
</dbReference>
<keyword evidence="2" id="KW-0378">Hydrolase</keyword>
<dbReference type="GO" id="GO:0004067">
    <property type="term" value="F:asparaginase activity"/>
    <property type="evidence" value="ECO:0007669"/>
    <property type="project" value="UniProtKB-UniRule"/>
</dbReference>
<dbReference type="PROSITE" id="PS51732">
    <property type="entry name" value="ASN_GLN_ASE_3"/>
    <property type="match status" value="1"/>
</dbReference>
<evidence type="ECO:0000313" key="6">
    <source>
        <dbReference type="Proteomes" id="UP000008743"/>
    </source>
</evidence>
<dbReference type="Proteomes" id="UP000008743">
    <property type="component" value="Unassembled WGS sequence"/>
</dbReference>
<name>A0A0D2WQX9_CAPO3</name>
<dbReference type="InterPro" id="IPR006034">
    <property type="entry name" value="Asparaginase/glutaminase-like"/>
</dbReference>
<dbReference type="Pfam" id="PF17763">
    <property type="entry name" value="Asparaginase_C"/>
    <property type="match status" value="1"/>
</dbReference>
<dbReference type="FunFam" id="3.40.50.40:FF:000001">
    <property type="entry name" value="L-asparaginase 1"/>
    <property type="match status" value="1"/>
</dbReference>
<evidence type="ECO:0000256" key="1">
    <source>
        <dbReference type="ARBA" id="ARBA00012920"/>
    </source>
</evidence>
<dbReference type="EC" id="3.5.1.1" evidence="1"/>
<dbReference type="InterPro" id="IPR037152">
    <property type="entry name" value="L-asparaginase_N_sf"/>
</dbReference>
<accession>A0A0D2WQX9</accession>
<evidence type="ECO:0000259" key="3">
    <source>
        <dbReference type="Pfam" id="PF00710"/>
    </source>
</evidence>
<dbReference type="Gene3D" id="3.40.50.40">
    <property type="match status" value="1"/>
</dbReference>
<dbReference type="GO" id="GO:0009066">
    <property type="term" value="P:aspartate family amino acid metabolic process"/>
    <property type="evidence" value="ECO:0007669"/>
    <property type="project" value="UniProtKB-ARBA"/>
</dbReference>
<reference evidence="6" key="1">
    <citation type="submission" date="2011-02" db="EMBL/GenBank/DDBJ databases">
        <title>The Genome Sequence of Capsaspora owczarzaki ATCC 30864.</title>
        <authorList>
            <person name="Russ C."/>
            <person name="Cuomo C."/>
            <person name="Burger G."/>
            <person name="Gray M.W."/>
            <person name="Holland P.W.H."/>
            <person name="King N."/>
            <person name="Lang F.B.F."/>
            <person name="Roger A.J."/>
            <person name="Ruiz-Trillo I."/>
            <person name="Young S.K."/>
            <person name="Zeng Q."/>
            <person name="Gargeya S."/>
            <person name="Alvarado L."/>
            <person name="Berlin A."/>
            <person name="Chapman S.B."/>
            <person name="Chen Z."/>
            <person name="Freedman E."/>
            <person name="Gellesch M."/>
            <person name="Goldberg J."/>
            <person name="Griggs A."/>
            <person name="Gujja S."/>
            <person name="Heilman E."/>
            <person name="Heiman D."/>
            <person name="Howarth C."/>
            <person name="Mehta T."/>
            <person name="Neiman D."/>
            <person name="Pearson M."/>
            <person name="Roberts A."/>
            <person name="Saif S."/>
            <person name="Shea T."/>
            <person name="Shenoy N."/>
            <person name="Sisk P."/>
            <person name="Stolte C."/>
            <person name="Sykes S."/>
            <person name="White J."/>
            <person name="Yandava C."/>
            <person name="Haas B."/>
            <person name="Nusbaum C."/>
            <person name="Birren B."/>
        </authorList>
    </citation>
    <scope>NUCLEOTIDE SEQUENCE</scope>
    <source>
        <strain evidence="6">ATCC 30864</strain>
    </source>
</reference>
<dbReference type="Pfam" id="PF00710">
    <property type="entry name" value="Asparaginase"/>
    <property type="match status" value="1"/>
</dbReference>
<dbReference type="PANTHER" id="PTHR11707">
    <property type="entry name" value="L-ASPARAGINASE"/>
    <property type="match status" value="1"/>
</dbReference>
<proteinExistence type="predicted"/>
<dbReference type="PhylomeDB" id="A0A0D2WQX9"/>
<dbReference type="InterPro" id="IPR036152">
    <property type="entry name" value="Asp/glu_Ase-like_sf"/>
</dbReference>
<dbReference type="STRING" id="595528.A0A0D2WQX9"/>
<dbReference type="SUPFAM" id="SSF53774">
    <property type="entry name" value="Glutaminase/Asparaginase"/>
    <property type="match status" value="1"/>
</dbReference>
<evidence type="ECO:0000259" key="4">
    <source>
        <dbReference type="Pfam" id="PF17763"/>
    </source>
</evidence>
<dbReference type="InParanoid" id="A0A0D2WQX9"/>
<sequence length="233" mass="25379">KPVIITGSLIPFADVYNDARRNLIVSVLYAARFDIPEVCIFFNNQLLRGNRASKVDTFGLSAFASPNFPPLGTLGTDLSLRQDLLLSPPKRRFRVFTKFDENVAVLRLTPGFSDTVVRNLLQPPLRGIVLEMYGVGNAPARRQGLMDVLAEAVKRGVVIVVISQCSRGFVNLSTYANGLALRDHIGVVSGADMTPEAAATKLGYLLARGLANDEIRTLLHTNIRGELSPSQST</sequence>
<dbReference type="PIRSF" id="PIRSF500176">
    <property type="entry name" value="L_ASNase"/>
    <property type="match status" value="1"/>
</dbReference>
<evidence type="ECO:0000313" key="5">
    <source>
        <dbReference type="EMBL" id="KJE94185.1"/>
    </source>
</evidence>